<evidence type="ECO:0000313" key="4">
    <source>
        <dbReference type="Proteomes" id="UP000240883"/>
    </source>
</evidence>
<dbReference type="GO" id="GO:0007035">
    <property type="term" value="P:vacuolar acidification"/>
    <property type="evidence" value="ECO:0007669"/>
    <property type="project" value="TreeGrafter"/>
</dbReference>
<dbReference type="PANTHER" id="PTHR13950:SF9">
    <property type="entry name" value="RABCONNECTIN-3A"/>
    <property type="match status" value="1"/>
</dbReference>
<organism evidence="3 4">
    <name type="scientific">Corynespora cassiicola Philippines</name>
    <dbReference type="NCBI Taxonomy" id="1448308"/>
    <lineage>
        <taxon>Eukaryota</taxon>
        <taxon>Fungi</taxon>
        <taxon>Dikarya</taxon>
        <taxon>Ascomycota</taxon>
        <taxon>Pezizomycotina</taxon>
        <taxon>Dothideomycetes</taxon>
        <taxon>Pleosporomycetidae</taxon>
        <taxon>Pleosporales</taxon>
        <taxon>Corynesporascaceae</taxon>
        <taxon>Corynespora</taxon>
    </lineage>
</organism>
<dbReference type="EMBL" id="KZ678129">
    <property type="protein sequence ID" value="PSN73490.1"/>
    <property type="molecule type" value="Genomic_DNA"/>
</dbReference>
<dbReference type="InterPro" id="IPR036322">
    <property type="entry name" value="WD40_repeat_dom_sf"/>
</dbReference>
<dbReference type="InterPro" id="IPR015943">
    <property type="entry name" value="WD40/YVTN_repeat-like_dom_sf"/>
</dbReference>
<keyword evidence="4" id="KW-1185">Reference proteome</keyword>
<dbReference type="STRING" id="1448308.A0A2T2P723"/>
<name>A0A2T2P723_CORCC</name>
<proteinExistence type="predicted"/>
<feature type="compositionally biased region" description="Acidic residues" evidence="1">
    <location>
        <begin position="1331"/>
        <end position="1349"/>
    </location>
</feature>
<dbReference type="Gene3D" id="2.130.10.10">
    <property type="entry name" value="YVTN repeat-like/Quinoprotein amine dehydrogenase"/>
    <property type="match status" value="1"/>
</dbReference>
<evidence type="ECO:0000313" key="3">
    <source>
        <dbReference type="EMBL" id="PSN73490.1"/>
    </source>
</evidence>
<feature type="region of interest" description="Disordered" evidence="1">
    <location>
        <begin position="1323"/>
        <end position="1381"/>
    </location>
</feature>
<dbReference type="InterPro" id="IPR022033">
    <property type="entry name" value="Rav1p_C"/>
</dbReference>
<dbReference type="InterPro" id="IPR052208">
    <property type="entry name" value="DmX-like/RAVE_component"/>
</dbReference>
<evidence type="ECO:0000259" key="2">
    <source>
        <dbReference type="Pfam" id="PF12234"/>
    </source>
</evidence>
<feature type="domain" description="RAVE complex protein Rav1 C-terminal" evidence="2">
    <location>
        <begin position="620"/>
        <end position="1251"/>
    </location>
</feature>
<dbReference type="GO" id="GO:0043291">
    <property type="term" value="C:RAVE complex"/>
    <property type="evidence" value="ECO:0007669"/>
    <property type="project" value="TreeGrafter"/>
</dbReference>
<gene>
    <name evidence="3" type="ORF">BS50DRAFT_569019</name>
</gene>
<dbReference type="PANTHER" id="PTHR13950">
    <property type="entry name" value="RABCONNECTIN-RELATED"/>
    <property type="match status" value="1"/>
</dbReference>
<reference evidence="3 4" key="1">
    <citation type="journal article" date="2018" name="Front. Microbiol.">
        <title>Genome-Wide Analysis of Corynespora cassiicola Leaf Fall Disease Putative Effectors.</title>
        <authorList>
            <person name="Lopez D."/>
            <person name="Ribeiro S."/>
            <person name="Label P."/>
            <person name="Fumanal B."/>
            <person name="Venisse J.S."/>
            <person name="Kohler A."/>
            <person name="de Oliveira R.R."/>
            <person name="Labutti K."/>
            <person name="Lipzen A."/>
            <person name="Lail K."/>
            <person name="Bauer D."/>
            <person name="Ohm R.A."/>
            <person name="Barry K.W."/>
            <person name="Spatafora J."/>
            <person name="Grigoriev I.V."/>
            <person name="Martin F.M."/>
            <person name="Pujade-Renaud V."/>
        </authorList>
    </citation>
    <scope>NUCLEOTIDE SEQUENCE [LARGE SCALE GENOMIC DNA]</scope>
    <source>
        <strain evidence="3 4">Philippines</strain>
    </source>
</reference>
<dbReference type="OrthoDB" id="342131at2759"/>
<dbReference type="Proteomes" id="UP000240883">
    <property type="component" value="Unassembled WGS sequence"/>
</dbReference>
<dbReference type="SUPFAM" id="SSF50978">
    <property type="entry name" value="WD40 repeat-like"/>
    <property type="match status" value="2"/>
</dbReference>
<sequence length="1381" mass="155971">MRGILPGRPQAKLQAVTHGLWEGNQIIAYISGNALIILDRPNHVLQTTYVEEESDLEAVALDEDTGKIATCSKKHIYIYQPYGQDEGAIKWSLQGSMALPDPDDSITTLSWGMPDELLAGSASLTLFNTHDATEQIWTKQLANSVKFAQFSPDAELIASTGTYDRLLKIWRRLAFGSADQSFDYSYLPHPMAITGIHWRQPFHKDQSTYNVLYTICADYKVRVWVPGEHHGVDGLHLWTEVDLLESIQPRFMPTEHQSRKRYAFFIDGKYFTHAAERAVQQATAEEKDQVALHHLIEVANRNPEICVVLDDRGNMSAWGFENIGAKAKKITDVFNIAHTEGLHLHFASGASGLEDNVQFYAFCGGKSDSVFTLLSHHFDGRIEWLESRIDHLFDPSPQSQNRIQRKAIWTGHSHAIKKVNRTASGRALVSRTLTDECIVWLQRHTNHGVTLHRHSTVKITEHIHRTALLQEGNFVVFLHHNQIALWDTRGPVAREVARQPYSLQGKPLCLLVIPETELGGRLVHIATISSEMNGICWEIRLPLLERDPITGRRLSSLAQYANGTNGYSEISLEEFSTFDLGSGDDLVFVLPVDPAGSAPAISGFLDTFARDVAISYTHSGVIKSWTARMNEEKRKLEWLQTSTVDTSVRNPTLASGTSIRKAALVDSEKTTLTIWNTRSAQLEYEEKFEGNGIIQDLDWSSTPDNQSILAVGFPHRVVIYAQLRYDYLNAGPSWVQIRDVRIRDITPHPIGDSVWLSSGNLVIGAGNQLFIQDENVEVSDGLFPSLRMISRKTASIDIFTAVSRLNGPLPVYHPQLLSQCVLAGKLLLVQRILIRLYQKLKFWIEGEELESSLGFTPDDFSEDAESQMTASRKEMHSSYANFSDDDEPASVTEEVAGNLNELLTKKQIPLLSSREQFHLADIVECVGMVEKHRRSIDDNAGRFLLFFRQHALSKELSAPISWREIAWAFHSGSQDILVDLVSRHFNGRMLWQHAKECGLFMWLTDINALRAQFEVIARNEYTKTDERNPVDCSLHYLALKKKAVLVGLWRMATWSREQGPTYRLLSNNFSEERWKTAALKNAYALMGRRRFEYAAAFFLLADHLQDAVSVLHNQLGDTQLAIAVARVHGGDDSPVLLNFLREKILPEAARNGNRWLATWAFWLLNRKDNAVRSLVTPIHTLLSPPETPNFESKSYLTDDPALVVLYRQLREKSLQTLRGATMVGMREEWDFVLHTATLYERMGCDLLALDLVKTWEFLAPPPTKVVPGRPPLSPVIPRESFYAAHAQNKSSSDFDFDPRKLLRRRSSLVIADMPTREHAANLLAESKGSLVEDDEESEDSGEEEEEEEKPEEKKTEPPKKKPPPTQFQEPDANSLLDAFGF</sequence>
<dbReference type="Pfam" id="PF12234">
    <property type="entry name" value="Rav1p_C"/>
    <property type="match status" value="1"/>
</dbReference>
<protein>
    <recommendedName>
        <fullName evidence="2">RAVE complex protein Rav1 C-terminal domain-containing protein</fullName>
    </recommendedName>
</protein>
<accession>A0A2T2P723</accession>
<evidence type="ECO:0000256" key="1">
    <source>
        <dbReference type="SAM" id="MobiDB-lite"/>
    </source>
</evidence>
<feature type="compositionally biased region" description="Basic and acidic residues" evidence="1">
    <location>
        <begin position="1350"/>
        <end position="1359"/>
    </location>
</feature>